<evidence type="ECO:0000313" key="2">
    <source>
        <dbReference type="Proteomes" id="UP000245909"/>
    </source>
</evidence>
<evidence type="ECO:0000313" key="1">
    <source>
        <dbReference type="EMBL" id="PVX39775.1"/>
    </source>
</evidence>
<dbReference type="OrthoDB" id="5678943at2"/>
<protein>
    <submittedName>
        <fullName evidence="1">Uncharacterized protein</fullName>
    </submittedName>
</protein>
<accession>A0A2U0T840</accession>
<sequence>MGYLSECLPRKYFSLAETVEEIKKETGVELTVKDIIHFVKNDFPIFVYVLSDYITPSLLYLVTENLSEEDAKDRFIDIYFSEHSNVVFSYMTCLDEFHSIELTGTFKQFTITDDYFSFHGLLTVPSEKLKEINDEIIIDEDEMLGIRIDNECLLDVKYANLQCNERVTIQYSDLYITDSDLIILIKDILGRKAWDYGFEKIKKEASTKINESSEKLKNNQKEIRGKSETSYLNIIQALKDELLATGKYKNQNDLIDSLSNKYIGYQGLSESNLRAKFANANNIK</sequence>
<reference evidence="1 2" key="1">
    <citation type="submission" date="2018-05" db="EMBL/GenBank/DDBJ databases">
        <title>Genomic Encyclopedia of Type Strains, Phase IV (KMG-IV): sequencing the most valuable type-strain genomes for metagenomic binning, comparative biology and taxonomic classification.</title>
        <authorList>
            <person name="Goeker M."/>
        </authorList>
    </citation>
    <scope>NUCLEOTIDE SEQUENCE [LARGE SCALE GENOMIC DNA]</scope>
    <source>
        <strain evidence="1 2">DSM 22999</strain>
    </source>
</reference>
<gene>
    <name evidence="1" type="ORF">C8D76_105116</name>
</gene>
<dbReference type="RefSeq" id="WP_116631732.1">
    <property type="nucleotide sequence ID" value="NZ_QENU01000005.1"/>
</dbReference>
<proteinExistence type="predicted"/>
<name>A0A2U0T840_9PAST</name>
<comment type="caution">
    <text evidence="1">The sequence shown here is derived from an EMBL/GenBank/DDBJ whole genome shotgun (WGS) entry which is preliminary data.</text>
</comment>
<keyword evidence="2" id="KW-1185">Reference proteome</keyword>
<dbReference type="EMBL" id="QENU01000005">
    <property type="protein sequence ID" value="PVX39775.1"/>
    <property type="molecule type" value="Genomic_DNA"/>
</dbReference>
<dbReference type="AlphaFoldDB" id="A0A2U0T840"/>
<organism evidence="1 2">
    <name type="scientific">Alitibacter langaaensis DSM 22999</name>
    <dbReference type="NCBI Taxonomy" id="1122935"/>
    <lineage>
        <taxon>Bacteria</taxon>
        <taxon>Pseudomonadati</taxon>
        <taxon>Pseudomonadota</taxon>
        <taxon>Gammaproteobacteria</taxon>
        <taxon>Pasteurellales</taxon>
        <taxon>Pasteurellaceae</taxon>
        <taxon>Alitibacter</taxon>
    </lineage>
</organism>
<dbReference type="Proteomes" id="UP000245909">
    <property type="component" value="Unassembled WGS sequence"/>
</dbReference>